<organism evidence="1 2">
    <name type="scientific">Lagenidium giganteum</name>
    <dbReference type="NCBI Taxonomy" id="4803"/>
    <lineage>
        <taxon>Eukaryota</taxon>
        <taxon>Sar</taxon>
        <taxon>Stramenopiles</taxon>
        <taxon>Oomycota</taxon>
        <taxon>Peronosporomycetes</taxon>
        <taxon>Pythiales</taxon>
        <taxon>Pythiaceae</taxon>
    </lineage>
</organism>
<gene>
    <name evidence="1" type="ORF">N0F65_008064</name>
</gene>
<reference evidence="1" key="1">
    <citation type="submission" date="2022-11" db="EMBL/GenBank/DDBJ databases">
        <authorList>
            <person name="Morgan W.R."/>
            <person name="Tartar A."/>
        </authorList>
    </citation>
    <scope>NUCLEOTIDE SEQUENCE</scope>
    <source>
        <strain evidence="1">ARSEF 373</strain>
    </source>
</reference>
<evidence type="ECO:0000313" key="1">
    <source>
        <dbReference type="EMBL" id="DAZ96513.1"/>
    </source>
</evidence>
<comment type="caution">
    <text evidence="1">The sequence shown here is derived from an EMBL/GenBank/DDBJ whole genome shotgun (WGS) entry which is preliminary data.</text>
</comment>
<reference evidence="1" key="2">
    <citation type="journal article" date="2023" name="Microbiol Resour">
        <title>Decontamination and Annotation of the Draft Genome Sequence of the Oomycete Lagenidium giganteum ARSEF 373.</title>
        <authorList>
            <person name="Morgan W.R."/>
            <person name="Tartar A."/>
        </authorList>
    </citation>
    <scope>NUCLEOTIDE SEQUENCE</scope>
    <source>
        <strain evidence="1">ARSEF 373</strain>
    </source>
</reference>
<dbReference type="Proteomes" id="UP001146120">
    <property type="component" value="Unassembled WGS sequence"/>
</dbReference>
<protein>
    <recommendedName>
        <fullName evidence="3">Transposase</fullName>
    </recommendedName>
</protein>
<evidence type="ECO:0000313" key="2">
    <source>
        <dbReference type="Proteomes" id="UP001146120"/>
    </source>
</evidence>
<evidence type="ECO:0008006" key="3">
    <source>
        <dbReference type="Google" id="ProtNLM"/>
    </source>
</evidence>
<accession>A0AAV2YRU7</accession>
<proteinExistence type="predicted"/>
<keyword evidence="2" id="KW-1185">Reference proteome</keyword>
<sequence length="124" mass="13906">MTVSTDLRWRAIVLTFIYGTQIEIVASVLGVSICSIGRWYALFQNNGNVLPRIRFMAWASTPGTFDRSRFHDAFQTHIAPLLNPWPLPRSIVVIDNSLVHRVGGSDPCARCSIFLPPHAPHLTH</sequence>
<name>A0AAV2YRU7_9STRA</name>
<dbReference type="EMBL" id="DAKRPA010000165">
    <property type="protein sequence ID" value="DAZ96513.1"/>
    <property type="molecule type" value="Genomic_DNA"/>
</dbReference>
<dbReference type="AlphaFoldDB" id="A0AAV2YRU7"/>